<gene>
    <name evidence="1" type="ORF">SAMN05444920_11015</name>
</gene>
<proteinExistence type="predicted"/>
<protein>
    <recommendedName>
        <fullName evidence="3">DUF4127 family protein</fullName>
    </recommendedName>
</protein>
<dbReference type="AlphaFoldDB" id="A0A1H6EFR0"/>
<dbReference type="EMBL" id="FNVT01000010">
    <property type="protein sequence ID" value="SEG96602.1"/>
    <property type="molecule type" value="Genomic_DNA"/>
</dbReference>
<dbReference type="OrthoDB" id="9789552at2"/>
<dbReference type="RefSeq" id="WP_103959624.1">
    <property type="nucleotide sequence ID" value="NZ_FNVT01000010.1"/>
</dbReference>
<evidence type="ECO:0000313" key="2">
    <source>
        <dbReference type="Proteomes" id="UP000236732"/>
    </source>
</evidence>
<sequence length="474" mass="50839">MRIALLPLDERPVNVRLPADVAAIAGARLSLPDAGLLPSMRTPGKAGPLGDWLLDQDVDAAVVCVEMLVHGGLIPSRTSADDTPTVLERLGVLRRLRRARPGLPIAAVSLVTRASDSYHGDEEPSYWPRYGRELHALGGRLHRAHLADLTGEPAPAEEIDVPAEIRADFELRRLRNHVVNLEALRLLAEGVVDPLLITADDTAVHSAGSVEQHWLRHWARALEPAGTLLMYPGADEVGAVLVARALAARHGRPVRVSVVAGDPAGLDIVAAFENLPTGAGARRQILAAGAQVAAAGEEADVALVLHTPDPGRTDWFGDPPSPDPDAVAATVRAVRDSRVPVALADVRHTNGGDPDLVAALRAEGLVDGLVAYGGWNTAGNTIGSVVAAAVATVVGTREKTLDRTAARRLLLHRLTEDHGYQAIVRATGPDAREARERLQPILRGFDPDWTIEDVRFPWNRSFEIDFTLVHQQDR</sequence>
<evidence type="ECO:0000313" key="1">
    <source>
        <dbReference type="EMBL" id="SEG96602.1"/>
    </source>
</evidence>
<evidence type="ECO:0008006" key="3">
    <source>
        <dbReference type="Google" id="ProtNLM"/>
    </source>
</evidence>
<dbReference type="Proteomes" id="UP000236732">
    <property type="component" value="Unassembled WGS sequence"/>
</dbReference>
<dbReference type="Pfam" id="PF13552">
    <property type="entry name" value="DUF4127"/>
    <property type="match status" value="1"/>
</dbReference>
<reference evidence="1 2" key="1">
    <citation type="submission" date="2016-10" db="EMBL/GenBank/DDBJ databases">
        <authorList>
            <person name="de Groot N.N."/>
        </authorList>
    </citation>
    <scope>NUCLEOTIDE SEQUENCE [LARGE SCALE GENOMIC DNA]</scope>
    <source>
        <strain evidence="1 2">CGMCC 4.7037</strain>
    </source>
</reference>
<accession>A0A1H6EFR0</accession>
<name>A0A1H6EFR0_9ACTN</name>
<organism evidence="1 2">
    <name type="scientific">Nonomuraea solani</name>
    <dbReference type="NCBI Taxonomy" id="1144553"/>
    <lineage>
        <taxon>Bacteria</taxon>
        <taxon>Bacillati</taxon>
        <taxon>Actinomycetota</taxon>
        <taxon>Actinomycetes</taxon>
        <taxon>Streptosporangiales</taxon>
        <taxon>Streptosporangiaceae</taxon>
        <taxon>Nonomuraea</taxon>
    </lineage>
</organism>
<keyword evidence="2" id="KW-1185">Reference proteome</keyword>
<dbReference type="InterPro" id="IPR025394">
    <property type="entry name" value="DUF4127"/>
</dbReference>